<keyword evidence="10" id="KW-0732">Signal</keyword>
<dbReference type="PROSITE" id="PS00502">
    <property type="entry name" value="POLYGALACTURONASE"/>
    <property type="match status" value="1"/>
</dbReference>
<evidence type="ECO:0000256" key="2">
    <source>
        <dbReference type="ARBA" id="ARBA00008834"/>
    </source>
</evidence>
<evidence type="ECO:0000256" key="7">
    <source>
        <dbReference type="ARBA" id="ARBA00023316"/>
    </source>
</evidence>
<keyword evidence="5 9" id="KW-0378">Hydrolase</keyword>
<keyword evidence="6 9" id="KW-0326">Glycosidase</keyword>
<gene>
    <name evidence="11" type="ORF">BT93_L4057</name>
</gene>
<keyword evidence="4" id="KW-0964">Secreted</keyword>
<dbReference type="Pfam" id="PF00295">
    <property type="entry name" value="Glyco_hydro_28"/>
    <property type="match status" value="1"/>
</dbReference>
<dbReference type="GO" id="GO:0004650">
    <property type="term" value="F:polygalacturonase activity"/>
    <property type="evidence" value="ECO:0007669"/>
    <property type="project" value="InterPro"/>
</dbReference>
<dbReference type="InterPro" id="IPR011050">
    <property type="entry name" value="Pectin_lyase_fold/virulence"/>
</dbReference>
<evidence type="ECO:0008006" key="13">
    <source>
        <dbReference type="Google" id="ProtNLM"/>
    </source>
</evidence>
<proteinExistence type="inferred from homology"/>
<dbReference type="Gene3D" id="2.160.20.10">
    <property type="entry name" value="Single-stranded right-handed beta-helix, Pectin lyase-like"/>
    <property type="match status" value="1"/>
</dbReference>
<dbReference type="FunFam" id="2.160.20.10:FF:000016">
    <property type="entry name" value="Polygalacturonase 7"/>
    <property type="match status" value="1"/>
</dbReference>
<protein>
    <recommendedName>
        <fullName evidence="13">Polygalacturonase</fullName>
    </recommendedName>
</protein>
<evidence type="ECO:0000256" key="5">
    <source>
        <dbReference type="ARBA" id="ARBA00022801"/>
    </source>
</evidence>
<evidence type="ECO:0000256" key="8">
    <source>
        <dbReference type="PROSITE-ProRule" id="PRU10052"/>
    </source>
</evidence>
<evidence type="ECO:0000256" key="10">
    <source>
        <dbReference type="SAM" id="SignalP"/>
    </source>
</evidence>
<comment type="caution">
    <text evidence="11">The sequence shown here is derived from an EMBL/GenBank/DDBJ whole genome shotgun (WGS) entry which is preliminary data.</text>
</comment>
<evidence type="ECO:0000256" key="6">
    <source>
        <dbReference type="ARBA" id="ARBA00023295"/>
    </source>
</evidence>
<accession>A0A8T0CYG5</accession>
<comment type="similarity">
    <text evidence="2 9">Belongs to the glycosyl hydrolase 28 family.</text>
</comment>
<dbReference type="AlphaFoldDB" id="A0A8T0CYG5"/>
<dbReference type="Proteomes" id="UP000806378">
    <property type="component" value="Unassembled WGS sequence"/>
</dbReference>
<dbReference type="PANTHER" id="PTHR31375">
    <property type="match status" value="1"/>
</dbReference>
<sequence length="414" mass="43774">MAELIINTCLNYLVLALSIFFFFLSESPSPAHAASVQYNVVSFGAKADGKTDSSKAFLSAWASACGSTRAATIYVPRGRFLVRSASFNGPCKSSAITVCIDGTLVAPSNRNVNGNAGSWIVFRRVYGVSVIGGTLDGQGMGLWACKLSGKSCPSGATNLMISNSENILVSGLRSLNSQMFHIVISGCQNLKMQGVKVSAPGTSPNTDGIHVTASTGVTILDSKIGTGDDCVSIGPGSNNLWIENVACGPGHGISIGSLGQEQEEDGVQNMTVKMVAFTGTQNGLRIKSWARPSNGFARNILFQHAIMNNVQNPIVIDQNYCPDNSGCPNKASGVRVSDITYQDIYGTSATLVAVKFDCSSKYLCTGIRMQDVKLTYWNQVSTASCAHADGTASGLVQPSSCLSLPQNYKTENYF</sequence>
<dbReference type="GO" id="GO:0071555">
    <property type="term" value="P:cell wall organization"/>
    <property type="evidence" value="ECO:0007669"/>
    <property type="project" value="UniProtKB-KW"/>
</dbReference>
<evidence type="ECO:0000256" key="3">
    <source>
        <dbReference type="ARBA" id="ARBA00022512"/>
    </source>
</evidence>
<keyword evidence="12" id="KW-1185">Reference proteome</keyword>
<dbReference type="EMBL" id="MU089546">
    <property type="protein sequence ID" value="KAF7851386.1"/>
    <property type="molecule type" value="Genomic_DNA"/>
</dbReference>
<reference evidence="11" key="1">
    <citation type="submission" date="2020-05" db="EMBL/GenBank/DDBJ databases">
        <title>WGS assembly of Corymbia citriodora subspecies variegata.</title>
        <authorList>
            <person name="Barry K."/>
            <person name="Hundley H."/>
            <person name="Shu S."/>
            <person name="Jenkins J."/>
            <person name="Grimwood J."/>
            <person name="Baten A."/>
        </authorList>
    </citation>
    <scope>NUCLEOTIDE SEQUENCE</scope>
    <source>
        <strain evidence="11">CV2-018</strain>
    </source>
</reference>
<comment type="subcellular location">
    <subcellularLocation>
        <location evidence="1">Secreted</location>
        <location evidence="1">Cell wall</location>
    </subcellularLocation>
</comment>
<evidence type="ECO:0000256" key="9">
    <source>
        <dbReference type="RuleBase" id="RU361169"/>
    </source>
</evidence>
<dbReference type="OrthoDB" id="187139at2759"/>
<dbReference type="InterPro" id="IPR012334">
    <property type="entry name" value="Pectin_lyas_fold"/>
</dbReference>
<evidence type="ECO:0000313" key="11">
    <source>
        <dbReference type="EMBL" id="KAF7851386.1"/>
    </source>
</evidence>
<dbReference type="SUPFAM" id="SSF51126">
    <property type="entry name" value="Pectin lyase-like"/>
    <property type="match status" value="1"/>
</dbReference>
<keyword evidence="3" id="KW-0134">Cell wall</keyword>
<evidence type="ECO:0000256" key="1">
    <source>
        <dbReference type="ARBA" id="ARBA00004191"/>
    </source>
</evidence>
<evidence type="ECO:0000313" key="12">
    <source>
        <dbReference type="Proteomes" id="UP000806378"/>
    </source>
</evidence>
<dbReference type="GO" id="GO:0005975">
    <property type="term" value="P:carbohydrate metabolic process"/>
    <property type="evidence" value="ECO:0007669"/>
    <property type="project" value="InterPro"/>
</dbReference>
<keyword evidence="7" id="KW-0961">Cell wall biogenesis/degradation</keyword>
<organism evidence="11 12">
    <name type="scientific">Corymbia citriodora subsp. variegata</name>
    <dbReference type="NCBI Taxonomy" id="360336"/>
    <lineage>
        <taxon>Eukaryota</taxon>
        <taxon>Viridiplantae</taxon>
        <taxon>Streptophyta</taxon>
        <taxon>Embryophyta</taxon>
        <taxon>Tracheophyta</taxon>
        <taxon>Spermatophyta</taxon>
        <taxon>Magnoliopsida</taxon>
        <taxon>eudicotyledons</taxon>
        <taxon>Gunneridae</taxon>
        <taxon>Pentapetalae</taxon>
        <taxon>rosids</taxon>
        <taxon>malvids</taxon>
        <taxon>Myrtales</taxon>
        <taxon>Myrtaceae</taxon>
        <taxon>Myrtoideae</taxon>
        <taxon>Eucalypteae</taxon>
        <taxon>Corymbia</taxon>
    </lineage>
</organism>
<dbReference type="InterPro" id="IPR000743">
    <property type="entry name" value="Glyco_hydro_28"/>
</dbReference>
<feature type="chain" id="PRO_5035944707" description="Polygalacturonase" evidence="10">
    <location>
        <begin position="34"/>
        <end position="414"/>
    </location>
</feature>
<feature type="signal peptide" evidence="10">
    <location>
        <begin position="1"/>
        <end position="33"/>
    </location>
</feature>
<feature type="active site" evidence="8">
    <location>
        <position position="251"/>
    </location>
</feature>
<name>A0A8T0CYG5_CORYI</name>
<dbReference type="Gramene" id="rna-gnl|WGS:JABURB|Cocit.L4057.1">
    <property type="protein sequence ID" value="cds-KAF7851386.1"/>
    <property type="gene ID" value="gene-BT93_L4057"/>
</dbReference>
<evidence type="ECO:0000256" key="4">
    <source>
        <dbReference type="ARBA" id="ARBA00022525"/>
    </source>
</evidence>